<name>A0ABV7LBA5_9HYPH</name>
<evidence type="ECO:0000313" key="2">
    <source>
        <dbReference type="Proteomes" id="UP001595536"/>
    </source>
</evidence>
<evidence type="ECO:0000313" key="1">
    <source>
        <dbReference type="EMBL" id="MFC3265170.1"/>
    </source>
</evidence>
<protein>
    <submittedName>
        <fullName evidence="1">DUF2849 domain-containing protein</fullName>
    </submittedName>
</protein>
<dbReference type="EMBL" id="JBHRUV010000013">
    <property type="protein sequence ID" value="MFC3265170.1"/>
    <property type="molecule type" value="Genomic_DNA"/>
</dbReference>
<sequence>MKRAAKGHALQVVTANALTSGLVVFRTAAGGWSTDIADAATADTPEAAAALLEASARDVAADIVVEPYLIDVELADGAPRPLLLRERIRAQRGPTITENRTLPEIAA</sequence>
<comment type="caution">
    <text evidence="1">The sequence shown here is derived from an EMBL/GenBank/DDBJ whole genome shotgun (WGS) entry which is preliminary data.</text>
</comment>
<dbReference type="RefSeq" id="WP_376829952.1">
    <property type="nucleotide sequence ID" value="NZ_JBHLWR010000006.1"/>
</dbReference>
<proteinExistence type="predicted"/>
<accession>A0ABV7LBA5</accession>
<dbReference type="Proteomes" id="UP001595536">
    <property type="component" value="Unassembled WGS sequence"/>
</dbReference>
<dbReference type="Pfam" id="PF11011">
    <property type="entry name" value="DUF2849"/>
    <property type="match status" value="1"/>
</dbReference>
<dbReference type="InterPro" id="IPR021270">
    <property type="entry name" value="DUF2849"/>
</dbReference>
<reference evidence="2" key="1">
    <citation type="journal article" date="2019" name="Int. J. Syst. Evol. Microbiol.">
        <title>The Global Catalogue of Microorganisms (GCM) 10K type strain sequencing project: providing services to taxonomists for standard genome sequencing and annotation.</title>
        <authorList>
            <consortium name="The Broad Institute Genomics Platform"/>
            <consortium name="The Broad Institute Genome Sequencing Center for Infectious Disease"/>
            <person name="Wu L."/>
            <person name="Ma J."/>
        </authorList>
    </citation>
    <scope>NUCLEOTIDE SEQUENCE [LARGE SCALE GENOMIC DNA]</scope>
    <source>
        <strain evidence="2">CCM 7941</strain>
    </source>
</reference>
<organism evidence="1 2">
    <name type="scientific">Camelimonas abortus</name>
    <dbReference type="NCBI Taxonomy" id="1017184"/>
    <lineage>
        <taxon>Bacteria</taxon>
        <taxon>Pseudomonadati</taxon>
        <taxon>Pseudomonadota</taxon>
        <taxon>Alphaproteobacteria</taxon>
        <taxon>Hyphomicrobiales</taxon>
        <taxon>Chelatococcaceae</taxon>
        <taxon>Camelimonas</taxon>
    </lineage>
</organism>
<gene>
    <name evidence="1" type="ORF">ACFOEX_02190</name>
</gene>
<keyword evidence="2" id="KW-1185">Reference proteome</keyword>